<evidence type="ECO:0000256" key="6">
    <source>
        <dbReference type="HAMAP-Rule" id="MF_01007"/>
    </source>
</evidence>
<evidence type="ECO:0000313" key="8">
    <source>
        <dbReference type="Proteomes" id="UP000176376"/>
    </source>
</evidence>
<dbReference type="PIRSF" id="PIRSF004486">
    <property type="entry name" value="MraW"/>
    <property type="match status" value="1"/>
</dbReference>
<dbReference type="Pfam" id="PF01795">
    <property type="entry name" value="Methyltransf_5"/>
    <property type="match status" value="1"/>
</dbReference>
<keyword evidence="6" id="KW-0963">Cytoplasm</keyword>
<keyword evidence="3 6" id="KW-0489">Methyltransferase</keyword>
<keyword evidence="4 6" id="KW-0808">Transferase</keyword>
<dbReference type="Gene3D" id="3.40.50.150">
    <property type="entry name" value="Vaccinia Virus protein VP39"/>
    <property type="match status" value="1"/>
</dbReference>
<evidence type="ECO:0000256" key="5">
    <source>
        <dbReference type="ARBA" id="ARBA00022691"/>
    </source>
</evidence>
<feature type="binding site" evidence="6">
    <location>
        <position position="82"/>
    </location>
    <ligand>
        <name>S-adenosyl-L-methionine</name>
        <dbReference type="ChEBI" id="CHEBI:59789"/>
    </ligand>
</feature>
<protein>
    <recommendedName>
        <fullName evidence="6">Ribosomal RNA small subunit methyltransferase H</fullName>
        <ecNumber evidence="6">2.1.1.199</ecNumber>
    </recommendedName>
    <alternativeName>
        <fullName evidence="6">16S rRNA m(4)C1402 methyltransferase</fullName>
    </alternativeName>
    <alternativeName>
        <fullName evidence="6">rRNA (cytosine-N(4)-)-methyltransferase RsmH</fullName>
    </alternativeName>
</protein>
<dbReference type="STRING" id="1802074.A3J15_03335"/>
<dbReference type="GO" id="GO:0005737">
    <property type="term" value="C:cytoplasm"/>
    <property type="evidence" value="ECO:0007669"/>
    <property type="project" value="UniProtKB-SubCell"/>
</dbReference>
<evidence type="ECO:0000313" key="7">
    <source>
        <dbReference type="EMBL" id="OGK56960.1"/>
    </source>
</evidence>
<dbReference type="InterPro" id="IPR023397">
    <property type="entry name" value="SAM-dep_MeTrfase_MraW_recog"/>
</dbReference>
<dbReference type="PANTHER" id="PTHR11265:SF0">
    <property type="entry name" value="12S RRNA N4-METHYLCYTIDINE METHYLTRANSFERASE"/>
    <property type="match status" value="1"/>
</dbReference>
<dbReference type="InterPro" id="IPR002903">
    <property type="entry name" value="RsmH"/>
</dbReference>
<organism evidence="7 8">
    <name type="scientific">Candidatus Roizmanbacteria bacterium RIFCSPLOWO2_02_FULL_38_10</name>
    <dbReference type="NCBI Taxonomy" id="1802074"/>
    <lineage>
        <taxon>Bacteria</taxon>
        <taxon>Candidatus Roizmaniibacteriota</taxon>
    </lineage>
</organism>
<evidence type="ECO:0000256" key="3">
    <source>
        <dbReference type="ARBA" id="ARBA00022603"/>
    </source>
</evidence>
<feature type="binding site" evidence="6">
    <location>
        <position position="103"/>
    </location>
    <ligand>
        <name>S-adenosyl-L-methionine</name>
        <dbReference type="ChEBI" id="CHEBI:59789"/>
    </ligand>
</feature>
<gene>
    <name evidence="6" type="primary">rsmH</name>
    <name evidence="7" type="ORF">A3J15_03335</name>
</gene>
<feature type="binding site" evidence="6">
    <location>
        <position position="110"/>
    </location>
    <ligand>
        <name>S-adenosyl-L-methionine</name>
        <dbReference type="ChEBI" id="CHEBI:59789"/>
    </ligand>
</feature>
<dbReference type="EC" id="2.1.1.199" evidence="6"/>
<reference evidence="7 8" key="1">
    <citation type="journal article" date="2016" name="Nat. Commun.">
        <title>Thousands of microbial genomes shed light on interconnected biogeochemical processes in an aquifer system.</title>
        <authorList>
            <person name="Anantharaman K."/>
            <person name="Brown C.T."/>
            <person name="Hug L.A."/>
            <person name="Sharon I."/>
            <person name="Castelle C.J."/>
            <person name="Probst A.J."/>
            <person name="Thomas B.C."/>
            <person name="Singh A."/>
            <person name="Wilkins M.J."/>
            <person name="Karaoz U."/>
            <person name="Brodie E.L."/>
            <person name="Williams K.H."/>
            <person name="Hubbard S.S."/>
            <person name="Banfield J.F."/>
        </authorList>
    </citation>
    <scope>NUCLEOTIDE SEQUENCE [LARGE SCALE GENOMIC DNA]</scope>
</reference>
<dbReference type="InterPro" id="IPR029063">
    <property type="entry name" value="SAM-dependent_MTases_sf"/>
</dbReference>
<comment type="function">
    <text evidence="6">Specifically methylates the N4 position of cytidine in position 1402 (C1402) of 16S rRNA.</text>
</comment>
<name>A0A1F7JMW8_9BACT</name>
<dbReference type="Proteomes" id="UP000176376">
    <property type="component" value="Unassembled WGS sequence"/>
</dbReference>
<dbReference type="SUPFAM" id="SSF81799">
    <property type="entry name" value="Putative methyltransferase TM0872, insert domain"/>
    <property type="match status" value="1"/>
</dbReference>
<keyword evidence="2 6" id="KW-0698">rRNA processing</keyword>
<feature type="binding site" evidence="6">
    <location>
        <begin position="30"/>
        <end position="32"/>
    </location>
    <ligand>
        <name>S-adenosyl-L-methionine</name>
        <dbReference type="ChEBI" id="CHEBI:59789"/>
    </ligand>
</feature>
<dbReference type="HAMAP" id="MF_01007">
    <property type="entry name" value="16SrRNA_methyltr_H"/>
    <property type="match status" value="1"/>
</dbReference>
<dbReference type="GO" id="GO:0071424">
    <property type="term" value="F:rRNA (cytosine-N4-)-methyltransferase activity"/>
    <property type="evidence" value="ECO:0007669"/>
    <property type="project" value="UniProtKB-UniRule"/>
</dbReference>
<dbReference type="NCBIfam" id="TIGR00006">
    <property type="entry name" value="16S rRNA (cytosine(1402)-N(4))-methyltransferase RsmH"/>
    <property type="match status" value="1"/>
</dbReference>
<keyword evidence="5 6" id="KW-0949">S-adenosyl-L-methionine</keyword>
<comment type="catalytic activity">
    <reaction evidence="6">
        <text>cytidine(1402) in 16S rRNA + S-adenosyl-L-methionine = N(4)-methylcytidine(1402) in 16S rRNA + S-adenosyl-L-homocysteine + H(+)</text>
        <dbReference type="Rhea" id="RHEA:42928"/>
        <dbReference type="Rhea" id="RHEA-COMP:10286"/>
        <dbReference type="Rhea" id="RHEA-COMP:10287"/>
        <dbReference type="ChEBI" id="CHEBI:15378"/>
        <dbReference type="ChEBI" id="CHEBI:57856"/>
        <dbReference type="ChEBI" id="CHEBI:59789"/>
        <dbReference type="ChEBI" id="CHEBI:74506"/>
        <dbReference type="ChEBI" id="CHEBI:82748"/>
        <dbReference type="EC" id="2.1.1.199"/>
    </reaction>
</comment>
<comment type="caution">
    <text evidence="7">The sequence shown here is derived from an EMBL/GenBank/DDBJ whole genome shotgun (WGS) entry which is preliminary data.</text>
</comment>
<dbReference type="AlphaFoldDB" id="A0A1F7JMW8"/>
<evidence type="ECO:0000256" key="4">
    <source>
        <dbReference type="ARBA" id="ARBA00022679"/>
    </source>
</evidence>
<dbReference type="PANTHER" id="PTHR11265">
    <property type="entry name" value="S-ADENOSYL-METHYLTRANSFERASE MRAW"/>
    <property type="match status" value="1"/>
</dbReference>
<comment type="similarity">
    <text evidence="1 6">Belongs to the methyltransferase superfamily. RsmH family.</text>
</comment>
<dbReference type="Gene3D" id="1.10.150.170">
    <property type="entry name" value="Putative methyltransferase TM0872, insert domain"/>
    <property type="match status" value="1"/>
</dbReference>
<comment type="subcellular location">
    <subcellularLocation>
        <location evidence="6">Cytoplasm</location>
    </subcellularLocation>
</comment>
<evidence type="ECO:0000256" key="1">
    <source>
        <dbReference type="ARBA" id="ARBA00010396"/>
    </source>
</evidence>
<accession>A0A1F7JMW8</accession>
<evidence type="ECO:0000256" key="2">
    <source>
        <dbReference type="ARBA" id="ARBA00022552"/>
    </source>
</evidence>
<sequence length="289" mass="33155">MHTPVLLKQVIDNLDIRKDGRYIDATYGEGGHSREIVKRGGNVLAIEYDADSINKKIKDRDWMMAGGGWRIEKNIKLVSGNYKDIERIARQNDFVPVDGIMFDLGISMEQISQSGRGFSYQKLNEPLDMRIDTTLKRTAADIVNSYSVHELYEIFSRYSQEIDSRPIAEIISRTRHMKKIQTVGDLVNTIGALMPKKNLESRMRRVFQALRMEVNEELINIKQGISGALEILKTEGKLLVISFNETEDRLVKNIFKADNRISRLVKIKSKSDYRFEKTATLRIAVKTNI</sequence>
<dbReference type="EMBL" id="MGAY01000018">
    <property type="protein sequence ID" value="OGK56960.1"/>
    <property type="molecule type" value="Genomic_DNA"/>
</dbReference>
<feature type="binding site" evidence="6">
    <location>
        <position position="47"/>
    </location>
    <ligand>
        <name>S-adenosyl-L-methionine</name>
        <dbReference type="ChEBI" id="CHEBI:59789"/>
    </ligand>
</feature>
<dbReference type="GO" id="GO:0070475">
    <property type="term" value="P:rRNA base methylation"/>
    <property type="evidence" value="ECO:0007669"/>
    <property type="project" value="UniProtKB-UniRule"/>
</dbReference>
<dbReference type="SUPFAM" id="SSF53335">
    <property type="entry name" value="S-adenosyl-L-methionine-dependent methyltransferases"/>
    <property type="match status" value="1"/>
</dbReference>
<proteinExistence type="inferred from homology"/>